<comment type="caution">
    <text evidence="2">The sequence shown here is derived from an EMBL/GenBank/DDBJ whole genome shotgun (WGS) entry which is preliminary data.</text>
</comment>
<protein>
    <submittedName>
        <fullName evidence="2">Small-conductance mechanosensitive channel</fullName>
    </submittedName>
</protein>
<evidence type="ECO:0000313" key="3">
    <source>
        <dbReference type="Proteomes" id="UP000557392"/>
    </source>
</evidence>
<feature type="transmembrane region" description="Helical" evidence="1">
    <location>
        <begin position="31"/>
        <end position="50"/>
    </location>
</feature>
<dbReference type="RefSeq" id="WP_184000396.1">
    <property type="nucleotide sequence ID" value="NZ_JACIEH010000004.1"/>
</dbReference>
<proteinExistence type="predicted"/>
<dbReference type="AlphaFoldDB" id="A0A7W6JZ27"/>
<feature type="transmembrane region" description="Helical" evidence="1">
    <location>
        <begin position="57"/>
        <end position="78"/>
    </location>
</feature>
<keyword evidence="1" id="KW-0472">Membrane</keyword>
<keyword evidence="1" id="KW-1133">Transmembrane helix</keyword>
<dbReference type="EMBL" id="JACIEH010000004">
    <property type="protein sequence ID" value="MBB4101057.1"/>
    <property type="molecule type" value="Genomic_DNA"/>
</dbReference>
<organism evidence="2 3">
    <name type="scientific">Sphingomonas kyeonggiensis</name>
    <dbReference type="NCBI Taxonomy" id="1268553"/>
    <lineage>
        <taxon>Bacteria</taxon>
        <taxon>Pseudomonadati</taxon>
        <taxon>Pseudomonadota</taxon>
        <taxon>Alphaproteobacteria</taxon>
        <taxon>Sphingomonadales</taxon>
        <taxon>Sphingomonadaceae</taxon>
        <taxon>Sphingomonas</taxon>
    </lineage>
</organism>
<name>A0A7W6JZ27_9SPHN</name>
<keyword evidence="3" id="KW-1185">Reference proteome</keyword>
<keyword evidence="1" id="KW-0812">Transmembrane</keyword>
<dbReference type="Proteomes" id="UP000557392">
    <property type="component" value="Unassembled WGS sequence"/>
</dbReference>
<reference evidence="2 3" key="1">
    <citation type="submission" date="2020-08" db="EMBL/GenBank/DDBJ databases">
        <title>Genomic Encyclopedia of Type Strains, Phase IV (KMG-IV): sequencing the most valuable type-strain genomes for metagenomic binning, comparative biology and taxonomic classification.</title>
        <authorList>
            <person name="Goeker M."/>
        </authorList>
    </citation>
    <scope>NUCLEOTIDE SEQUENCE [LARGE SCALE GENOMIC DNA]</scope>
    <source>
        <strain evidence="2 3">DSM 101806</strain>
    </source>
</reference>
<sequence length="135" mass="14617">MTHRSSIIVGLILIGLATVPDLLVVPVVGPINLLFSIVLSMLYALVAWLLKERAGWFGLALAVPFGIIQFFTPVPYWVCVDAGYRFCPSMAAPALESAIFNVFDAVIIILFIAGYALVQLGMRVGARLARQPGQI</sequence>
<feature type="transmembrane region" description="Helical" evidence="1">
    <location>
        <begin position="7"/>
        <end position="25"/>
    </location>
</feature>
<gene>
    <name evidence="2" type="ORF">GGR46_004646</name>
</gene>
<feature type="transmembrane region" description="Helical" evidence="1">
    <location>
        <begin position="98"/>
        <end position="118"/>
    </location>
</feature>
<accession>A0A7W6JZ27</accession>
<evidence type="ECO:0000313" key="2">
    <source>
        <dbReference type="EMBL" id="MBB4101057.1"/>
    </source>
</evidence>
<evidence type="ECO:0000256" key="1">
    <source>
        <dbReference type="SAM" id="Phobius"/>
    </source>
</evidence>